<dbReference type="PANTHER" id="PTHR43334">
    <property type="entry name" value="ACETATE--COA LIGASE [ADP-FORMING]"/>
    <property type="match status" value="1"/>
</dbReference>
<evidence type="ECO:0000313" key="5">
    <source>
        <dbReference type="EMBL" id="MBU2874674.1"/>
    </source>
</evidence>
<protein>
    <submittedName>
        <fullName evidence="5">Acetate--CoA ligase family protein</fullName>
    </submittedName>
</protein>
<keyword evidence="2" id="KW-0547">Nucleotide-binding</keyword>
<dbReference type="GO" id="GO:0016874">
    <property type="term" value="F:ligase activity"/>
    <property type="evidence" value="ECO:0007669"/>
    <property type="project" value="UniProtKB-KW"/>
</dbReference>
<proteinExistence type="predicted"/>
<accession>A0ABS6AA85</accession>
<dbReference type="InterPro" id="IPR051538">
    <property type="entry name" value="Acyl-CoA_Synth/Transferase"/>
</dbReference>
<dbReference type="Proteomes" id="UP000753376">
    <property type="component" value="Unassembled WGS sequence"/>
</dbReference>
<dbReference type="InterPro" id="IPR003781">
    <property type="entry name" value="CoA-bd"/>
</dbReference>
<evidence type="ECO:0000256" key="1">
    <source>
        <dbReference type="ARBA" id="ARBA00022598"/>
    </source>
</evidence>
<dbReference type="PANTHER" id="PTHR43334:SF1">
    <property type="entry name" value="3-HYDROXYPROPIONATE--COA LIGASE [ADP-FORMING]"/>
    <property type="match status" value="1"/>
</dbReference>
<evidence type="ECO:0000313" key="6">
    <source>
        <dbReference type="Proteomes" id="UP000753376"/>
    </source>
</evidence>
<reference evidence="5 6" key="1">
    <citation type="submission" date="2021-05" db="EMBL/GenBank/DDBJ databases">
        <title>Draft genomes of bacteria isolated from model marine particles.</title>
        <authorList>
            <person name="Datta M.S."/>
            <person name="Schwartzman J.A."/>
            <person name="Enke T.N."/>
            <person name="Saavedra J."/>
            <person name="Cermak N."/>
            <person name="Cordero O.X."/>
        </authorList>
    </citation>
    <scope>NUCLEOTIDE SEQUENCE [LARGE SCALE GENOMIC DNA]</scope>
    <source>
        <strain evidence="5 6">D2M19</strain>
    </source>
</reference>
<sequence length="700" mass="74569">MTMNTLDALFKPESIAVIGASSSPAKIGGLPIASLKEHGYEGQIYPVNSKSEEIQGLKAYKSIRDIKGSIDLAIIAAPGKYILEVVDDVIAAKVKGVVVFSSGFSEIGEEGARVQEKFVARLEEAGIKVLGPNCLGFMNLQNKVFSTFTPVIRQGITKPGRIGVVSQSGAYGAYVFALARERDMGLSYWVATGNEGGVDFSECVEWLANDPDTDVILGYMEGCKDGRKLERALEAARKAGKPVIVTKVGKTELGAQAVASHTAALAGEDAIFDAVFRKHGAYRAHSIEEFFDVAYAFSVAGLPQSNRTGIFTVSGGAGVLMADAADEYGLALPELPKPEQEKILELVPFSAPRNPVDITGQITNDLALMSKTMKLMLDSGQYDSLICFLAAGGMGPLAKGMVDQIIEVKQEFKNYPLTVVTVCSAETRSILEQHGCLVFEDPTRAIRALAALAQLANLSGDCSTSIDSELESPMDVFKLESKIYTEPEAFSLLARAGVPTSKAILAKSADEAVKAFNSLEGVTCVAKVVSPDILHKSDIGGVKLNLANQEEVRQAFNEILSSVSSNQPDADIHGVMLAPMESGELECIIGVNRDLVFGPVVMLGVGGIFVEVLKDVSFRTAPVTFVDAKKMIFELRAAALFDGVRGRPTVDVDALAKTIVRVSNFSISAGETLDSLDINPLLVKEKGKGVVAIDALMIGR</sequence>
<dbReference type="RefSeq" id="WP_216008495.1">
    <property type="nucleotide sequence ID" value="NZ_JAHKPV010000019.1"/>
</dbReference>
<name>A0ABS6AA85_9GAMM</name>
<dbReference type="Pfam" id="PF13380">
    <property type="entry name" value="CoA_binding_2"/>
    <property type="match status" value="1"/>
</dbReference>
<dbReference type="Pfam" id="PF19045">
    <property type="entry name" value="Ligase_CoA_2"/>
    <property type="match status" value="1"/>
</dbReference>
<dbReference type="Pfam" id="PF13607">
    <property type="entry name" value="Succ_CoA_lig"/>
    <property type="match status" value="1"/>
</dbReference>
<evidence type="ECO:0000259" key="4">
    <source>
        <dbReference type="SMART" id="SM00881"/>
    </source>
</evidence>
<organism evidence="5 6">
    <name type="scientific">Marinobacter salexigens</name>
    <dbReference type="NCBI Taxonomy" id="1925763"/>
    <lineage>
        <taxon>Bacteria</taxon>
        <taxon>Pseudomonadati</taxon>
        <taxon>Pseudomonadota</taxon>
        <taxon>Gammaproteobacteria</taxon>
        <taxon>Pseudomonadales</taxon>
        <taxon>Marinobacteraceae</taxon>
        <taxon>Marinobacter</taxon>
    </lineage>
</organism>
<dbReference type="InterPro" id="IPR043938">
    <property type="entry name" value="Ligase_CoA_dom"/>
</dbReference>
<keyword evidence="3" id="KW-0067">ATP-binding</keyword>
<keyword evidence="6" id="KW-1185">Reference proteome</keyword>
<dbReference type="EMBL" id="JAHKPV010000019">
    <property type="protein sequence ID" value="MBU2874674.1"/>
    <property type="molecule type" value="Genomic_DNA"/>
</dbReference>
<gene>
    <name evidence="5" type="ORF">KO508_11765</name>
</gene>
<comment type="caution">
    <text evidence="5">The sequence shown here is derived from an EMBL/GenBank/DDBJ whole genome shotgun (WGS) entry which is preliminary data.</text>
</comment>
<evidence type="ECO:0000256" key="3">
    <source>
        <dbReference type="ARBA" id="ARBA00022840"/>
    </source>
</evidence>
<feature type="domain" description="CoA-binding" evidence="4">
    <location>
        <begin position="9"/>
        <end position="104"/>
    </location>
</feature>
<keyword evidence="1 5" id="KW-0436">Ligase</keyword>
<evidence type="ECO:0000256" key="2">
    <source>
        <dbReference type="ARBA" id="ARBA00022741"/>
    </source>
</evidence>
<dbReference type="SMART" id="SM00881">
    <property type="entry name" value="CoA_binding"/>
    <property type="match status" value="1"/>
</dbReference>
<dbReference type="Pfam" id="PF13549">
    <property type="entry name" value="ATP-grasp_5"/>
    <property type="match status" value="1"/>
</dbReference>
<dbReference type="InterPro" id="IPR032875">
    <property type="entry name" value="Succ_CoA_lig_flav_dom"/>
</dbReference>